<evidence type="ECO:0000259" key="1">
    <source>
        <dbReference type="Pfam" id="PF18557"/>
    </source>
</evidence>
<evidence type="ECO:0000313" key="2">
    <source>
        <dbReference type="EMBL" id="WOJ89805.1"/>
    </source>
</evidence>
<name>A0ABZ0HTY8_9HYPH</name>
<dbReference type="RefSeq" id="WP_407339251.1">
    <property type="nucleotide sequence ID" value="NZ_CP136862.1"/>
</dbReference>
<dbReference type="Pfam" id="PF18557">
    <property type="entry name" value="NepR"/>
    <property type="match status" value="1"/>
</dbReference>
<sequence>MRSLLDDAHKMAVIGGMMKDDESQSKGGLVTKATKLGKSSIKGAAVRSSETLELECGSINFRETADAAVLAAPRPKKISPKNDLAEQIGLGLRSVYDDVLAQPVPDRFFELLRQLETVSGAQSKKDGT</sequence>
<evidence type="ECO:0000313" key="3">
    <source>
        <dbReference type="Proteomes" id="UP001626536"/>
    </source>
</evidence>
<accession>A0ABZ0HTY8</accession>
<reference evidence="2 3" key="1">
    <citation type="submission" date="2023-10" db="EMBL/GenBank/DDBJ databases">
        <title>Novel methanotroph of the genus Methylocapsa from a subarctic wetland.</title>
        <authorList>
            <person name="Belova S.E."/>
            <person name="Oshkin I.Y."/>
            <person name="Miroshnikov K."/>
            <person name="Dedysh S.N."/>
        </authorList>
    </citation>
    <scope>NUCLEOTIDE SEQUENCE [LARGE SCALE GENOMIC DNA]</scope>
    <source>
        <strain evidence="2 3">RX1</strain>
    </source>
</reference>
<dbReference type="Proteomes" id="UP001626536">
    <property type="component" value="Chromosome"/>
</dbReference>
<keyword evidence="3" id="KW-1185">Reference proteome</keyword>
<feature type="domain" description="Anti-sigma factor NepR" evidence="1">
    <location>
        <begin position="86"/>
        <end position="116"/>
    </location>
</feature>
<gene>
    <name evidence="2" type="ORF">RZS28_00365</name>
</gene>
<dbReference type="EMBL" id="CP136862">
    <property type="protein sequence ID" value="WOJ89805.1"/>
    <property type="molecule type" value="Genomic_DNA"/>
</dbReference>
<organism evidence="2 3">
    <name type="scientific">Methylocapsa polymorpha</name>
    <dbReference type="NCBI Taxonomy" id="3080828"/>
    <lineage>
        <taxon>Bacteria</taxon>
        <taxon>Pseudomonadati</taxon>
        <taxon>Pseudomonadota</taxon>
        <taxon>Alphaproteobacteria</taxon>
        <taxon>Hyphomicrobiales</taxon>
        <taxon>Beijerinckiaceae</taxon>
        <taxon>Methylocapsa</taxon>
    </lineage>
</organism>
<proteinExistence type="predicted"/>
<protein>
    <submittedName>
        <fullName evidence="2">NepR family anti-sigma factor</fullName>
    </submittedName>
</protein>
<dbReference type="InterPro" id="IPR041649">
    <property type="entry name" value="NepR"/>
</dbReference>